<reference evidence="2" key="1">
    <citation type="submission" date="2020-04" db="EMBL/GenBank/DDBJ databases">
        <authorList>
            <person name="Zhang T."/>
        </authorList>
    </citation>
    <scope>NUCLEOTIDE SEQUENCE</scope>
    <source>
        <strain evidence="2">HKST-UBA03</strain>
    </source>
</reference>
<feature type="transmembrane region" description="Helical" evidence="1">
    <location>
        <begin position="12"/>
        <end position="33"/>
    </location>
</feature>
<sequence length="185" mass="20101">MRKKSAGGFTLLEFLIVIGLMGILILIVTPQLLDFNKKRYLTSVAEDLSQAFEQAQLFAAKGVQTVPGVFIKHYEVRLTRDSGDGAGYYSGYQIVRVDENDNAVPLAVDDKEYSCPVCIYSANGASFTYRVPTGQLDNLTNDPETVSVCYPGLGSFDINFDSIGKVSIESLDDGVCSCSLVKCSP</sequence>
<keyword evidence="1" id="KW-0472">Membrane</keyword>
<dbReference type="Pfam" id="PF07963">
    <property type="entry name" value="N_methyl"/>
    <property type="match status" value="1"/>
</dbReference>
<dbReference type="NCBIfam" id="TIGR02532">
    <property type="entry name" value="IV_pilin_GFxxxE"/>
    <property type="match status" value="1"/>
</dbReference>
<name>A0A955LLI8_UNCKA</name>
<evidence type="ECO:0000313" key="3">
    <source>
        <dbReference type="Proteomes" id="UP000751518"/>
    </source>
</evidence>
<dbReference type="Gene3D" id="3.30.700.10">
    <property type="entry name" value="Glycoprotein, Type 4 Pilin"/>
    <property type="match status" value="1"/>
</dbReference>
<protein>
    <submittedName>
        <fullName evidence="2">Prepilin-type N-terminal cleavage/methylation domain-containing protein</fullName>
    </submittedName>
</protein>
<evidence type="ECO:0000313" key="2">
    <source>
        <dbReference type="EMBL" id="MCA9392076.1"/>
    </source>
</evidence>
<keyword evidence="1" id="KW-1133">Transmembrane helix</keyword>
<evidence type="ECO:0000256" key="1">
    <source>
        <dbReference type="SAM" id="Phobius"/>
    </source>
</evidence>
<dbReference type="Proteomes" id="UP000751518">
    <property type="component" value="Unassembled WGS sequence"/>
</dbReference>
<proteinExistence type="predicted"/>
<gene>
    <name evidence="2" type="ORF">KC614_02635</name>
</gene>
<dbReference type="AlphaFoldDB" id="A0A955LLI8"/>
<dbReference type="EMBL" id="JAGQKZ010000018">
    <property type="protein sequence ID" value="MCA9392076.1"/>
    <property type="molecule type" value="Genomic_DNA"/>
</dbReference>
<reference evidence="2" key="2">
    <citation type="journal article" date="2021" name="Microbiome">
        <title>Successional dynamics and alternative stable states in a saline activated sludge microbial community over 9 years.</title>
        <authorList>
            <person name="Wang Y."/>
            <person name="Ye J."/>
            <person name="Ju F."/>
            <person name="Liu L."/>
            <person name="Boyd J.A."/>
            <person name="Deng Y."/>
            <person name="Parks D.H."/>
            <person name="Jiang X."/>
            <person name="Yin X."/>
            <person name="Woodcroft B.J."/>
            <person name="Tyson G.W."/>
            <person name="Hugenholtz P."/>
            <person name="Polz M.F."/>
            <person name="Zhang T."/>
        </authorList>
    </citation>
    <scope>NUCLEOTIDE SEQUENCE</scope>
    <source>
        <strain evidence="2">HKST-UBA03</strain>
    </source>
</reference>
<accession>A0A955LLI8</accession>
<comment type="caution">
    <text evidence="2">The sequence shown here is derived from an EMBL/GenBank/DDBJ whole genome shotgun (WGS) entry which is preliminary data.</text>
</comment>
<dbReference type="InterPro" id="IPR012902">
    <property type="entry name" value="N_methyl_site"/>
</dbReference>
<organism evidence="2 3">
    <name type="scientific">candidate division WWE3 bacterium</name>
    <dbReference type="NCBI Taxonomy" id="2053526"/>
    <lineage>
        <taxon>Bacteria</taxon>
        <taxon>Katanobacteria</taxon>
    </lineage>
</organism>
<dbReference type="SUPFAM" id="SSF54523">
    <property type="entry name" value="Pili subunits"/>
    <property type="match status" value="1"/>
</dbReference>
<dbReference type="InterPro" id="IPR045584">
    <property type="entry name" value="Pilin-like"/>
</dbReference>
<keyword evidence="1" id="KW-0812">Transmembrane</keyword>
<dbReference type="PROSITE" id="PS00409">
    <property type="entry name" value="PROKAR_NTER_METHYL"/>
    <property type="match status" value="1"/>
</dbReference>